<comment type="caution">
    <text evidence="2">The sequence shown here is derived from an EMBL/GenBank/DDBJ whole genome shotgun (WGS) entry which is preliminary data.</text>
</comment>
<dbReference type="RefSeq" id="XP_021875176.1">
    <property type="nucleotide sequence ID" value="XM_022026169.1"/>
</dbReference>
<dbReference type="EMBL" id="MCFF01000093">
    <property type="protein sequence ID" value="ORY93681.1"/>
    <property type="molecule type" value="Genomic_DNA"/>
</dbReference>
<evidence type="ECO:0000313" key="2">
    <source>
        <dbReference type="EMBL" id="ORY93681.1"/>
    </source>
</evidence>
<evidence type="ECO:0000256" key="1">
    <source>
        <dbReference type="SAM" id="Phobius"/>
    </source>
</evidence>
<dbReference type="InParanoid" id="A0A1Y2G7H1"/>
<name>A0A1Y2G7H1_9FUNG</name>
<proteinExistence type="predicted"/>
<reference evidence="2 3" key="1">
    <citation type="submission" date="2016-07" db="EMBL/GenBank/DDBJ databases">
        <title>Pervasive Adenine N6-methylation of Active Genes in Fungi.</title>
        <authorList>
            <consortium name="DOE Joint Genome Institute"/>
            <person name="Mondo S.J."/>
            <person name="Dannebaum R.O."/>
            <person name="Kuo R.C."/>
            <person name="Labutti K."/>
            <person name="Haridas S."/>
            <person name="Kuo A."/>
            <person name="Salamov A."/>
            <person name="Ahrendt S.R."/>
            <person name="Lipzen A."/>
            <person name="Sullivan W."/>
            <person name="Andreopoulos W.B."/>
            <person name="Clum A."/>
            <person name="Lindquist E."/>
            <person name="Daum C."/>
            <person name="Ramamoorthy G.K."/>
            <person name="Gryganskyi A."/>
            <person name="Culley D."/>
            <person name="Magnuson J.K."/>
            <person name="James T.Y."/>
            <person name="O'Malley M.A."/>
            <person name="Stajich J.E."/>
            <person name="Spatafora J.W."/>
            <person name="Visel A."/>
            <person name="Grigoriev I.V."/>
        </authorList>
    </citation>
    <scope>NUCLEOTIDE SEQUENCE [LARGE SCALE GENOMIC DNA]</scope>
    <source>
        <strain evidence="2 3">NRRL 3116</strain>
    </source>
</reference>
<dbReference type="Proteomes" id="UP000193648">
    <property type="component" value="Unassembled WGS sequence"/>
</dbReference>
<organism evidence="2 3">
    <name type="scientific">Lobosporangium transversale</name>
    <dbReference type="NCBI Taxonomy" id="64571"/>
    <lineage>
        <taxon>Eukaryota</taxon>
        <taxon>Fungi</taxon>
        <taxon>Fungi incertae sedis</taxon>
        <taxon>Mucoromycota</taxon>
        <taxon>Mortierellomycotina</taxon>
        <taxon>Mortierellomycetes</taxon>
        <taxon>Mortierellales</taxon>
        <taxon>Mortierellaceae</taxon>
        <taxon>Lobosporangium</taxon>
    </lineage>
</organism>
<keyword evidence="3" id="KW-1185">Reference proteome</keyword>
<dbReference type="AlphaFoldDB" id="A0A1Y2G7H1"/>
<keyword evidence="1" id="KW-1133">Transmembrane helix</keyword>
<dbReference type="GeneID" id="33568012"/>
<sequence>MKTRAWFLKERIFFFLYYCFCRYLVSRLHCMVVQVRGSNWINLGSSCWYERVTNRGGDFRLLKKRSERGFHRRI</sequence>
<gene>
    <name evidence="2" type="ORF">BCR41DRAFT_365537</name>
</gene>
<keyword evidence="1" id="KW-0812">Transmembrane</keyword>
<feature type="transmembrane region" description="Helical" evidence="1">
    <location>
        <begin position="12"/>
        <end position="29"/>
    </location>
</feature>
<accession>A0A1Y2G7H1</accession>
<protein>
    <submittedName>
        <fullName evidence="2">Uncharacterized protein</fullName>
    </submittedName>
</protein>
<evidence type="ECO:0000313" key="3">
    <source>
        <dbReference type="Proteomes" id="UP000193648"/>
    </source>
</evidence>
<keyword evidence="1" id="KW-0472">Membrane</keyword>